<proteinExistence type="inferred from homology"/>
<dbReference type="InterPro" id="IPR000290">
    <property type="entry name" value="Colicin_pyocin"/>
</dbReference>
<evidence type="ECO:0000313" key="3">
    <source>
        <dbReference type="EMBL" id="OZY51035.1"/>
    </source>
</evidence>
<evidence type="ECO:0000256" key="2">
    <source>
        <dbReference type="ARBA" id="ARBA00023025"/>
    </source>
</evidence>
<name>A0ABX4GHA1_9PSED</name>
<dbReference type="SUPFAM" id="SSF47345">
    <property type="entry name" value="Colicin E immunity proteins"/>
    <property type="match status" value="1"/>
</dbReference>
<dbReference type="PRINTS" id="PR01299">
    <property type="entry name" value="PYOCIN"/>
</dbReference>
<comment type="similarity">
    <text evidence="1">Belongs to the colicins ColE2/ColE8/ColE9 and pyocins S1/S2 family.</text>
</comment>
<dbReference type="RefSeq" id="WP_094988492.1">
    <property type="nucleotide sequence ID" value="NZ_NQKE01000072.1"/>
</dbReference>
<keyword evidence="2" id="KW-0079">Bacteriocin immunity</keyword>
<reference evidence="3 4" key="1">
    <citation type="submission" date="2017-08" db="EMBL/GenBank/DDBJ databases">
        <title>Genomic and metabolic characterisation of spoilage-associated Pseudomonas species.</title>
        <authorList>
            <person name="Stanborough T."/>
            <person name="Fegan N."/>
            <person name="Powell S.M."/>
            <person name="Singh T."/>
            <person name="Tamplin M.L."/>
            <person name="Chandry P.S."/>
        </authorList>
    </citation>
    <scope>NUCLEOTIDE SEQUENCE [LARGE SCALE GENOMIC DNA]</scope>
    <source>
        <strain evidence="3 4">L1814</strain>
    </source>
</reference>
<keyword evidence="4" id="KW-1185">Reference proteome</keyword>
<organism evidence="3 4">
    <name type="scientific">Pseudomonas lundensis</name>
    <dbReference type="NCBI Taxonomy" id="86185"/>
    <lineage>
        <taxon>Bacteria</taxon>
        <taxon>Pseudomonadati</taxon>
        <taxon>Pseudomonadota</taxon>
        <taxon>Gammaproteobacteria</taxon>
        <taxon>Pseudomonadales</taxon>
        <taxon>Pseudomonadaceae</taxon>
        <taxon>Pseudomonas</taxon>
    </lineage>
</organism>
<sequence>MSDPFIKDSLSDYTEEEFIGLIDEIRKEDKAPTDDRADELLFHFRQIIDHPSGADLIYSPEPGADTSATGITRTIKEWRKANGLPGFKPS</sequence>
<dbReference type="CDD" id="cd16363">
    <property type="entry name" value="Col_Im_like"/>
    <property type="match status" value="1"/>
</dbReference>
<accession>A0ABX4GHA1</accession>
<gene>
    <name evidence="3" type="ORF">CJF38_23150</name>
</gene>
<evidence type="ECO:0000256" key="1">
    <source>
        <dbReference type="ARBA" id="ARBA00009346"/>
    </source>
</evidence>
<dbReference type="Gene3D" id="1.10.1200.20">
    <property type="entry name" value="Colicin E immunity protein"/>
    <property type="match status" value="1"/>
</dbReference>
<dbReference type="Pfam" id="PF01320">
    <property type="entry name" value="Colicin_Pyocin"/>
    <property type="match status" value="1"/>
</dbReference>
<dbReference type="EMBL" id="NQKG01000064">
    <property type="protein sequence ID" value="OZY51035.1"/>
    <property type="molecule type" value="Genomic_DNA"/>
</dbReference>
<evidence type="ECO:0000313" key="4">
    <source>
        <dbReference type="Proteomes" id="UP000216897"/>
    </source>
</evidence>
<dbReference type="InterPro" id="IPR035900">
    <property type="entry name" value="Colicin_E_sf"/>
</dbReference>
<comment type="caution">
    <text evidence="3">The sequence shown here is derived from an EMBL/GenBank/DDBJ whole genome shotgun (WGS) entry which is preliminary data.</text>
</comment>
<dbReference type="Proteomes" id="UP000216897">
    <property type="component" value="Unassembled WGS sequence"/>
</dbReference>
<protein>
    <submittedName>
        <fullName evidence="3">Bacteriocin immunity protein</fullName>
    </submittedName>
</protein>